<dbReference type="Proteomes" id="UP001589607">
    <property type="component" value="Unassembled WGS sequence"/>
</dbReference>
<name>A0ABV5GTY9_9FLAO</name>
<organism evidence="1 2">
    <name type="scientific">Flavobacterium jumunjinense</name>
    <dbReference type="NCBI Taxonomy" id="998845"/>
    <lineage>
        <taxon>Bacteria</taxon>
        <taxon>Pseudomonadati</taxon>
        <taxon>Bacteroidota</taxon>
        <taxon>Flavobacteriia</taxon>
        <taxon>Flavobacteriales</taxon>
        <taxon>Flavobacteriaceae</taxon>
        <taxon>Flavobacterium</taxon>
    </lineage>
</organism>
<evidence type="ECO:0000313" key="2">
    <source>
        <dbReference type="Proteomes" id="UP001589607"/>
    </source>
</evidence>
<dbReference type="EMBL" id="JBHMEY010000096">
    <property type="protein sequence ID" value="MFB9098858.1"/>
    <property type="molecule type" value="Genomic_DNA"/>
</dbReference>
<keyword evidence="2" id="KW-1185">Reference proteome</keyword>
<protein>
    <submittedName>
        <fullName evidence="1">Uncharacterized protein</fullName>
    </submittedName>
</protein>
<accession>A0ABV5GTY9</accession>
<sequence length="107" mass="12584">MTASKLQEIIATVRPNPNNWSFYENQIRDGAKKIFNETVSIKEPDLYPFAYATQIIDRGLGFSFMCNKFTNGRFRLYECLLVFVYQTFEGENILVKIQKVEYNYDSE</sequence>
<gene>
    <name evidence="1" type="ORF">ACFFVF_20315</name>
</gene>
<proteinExistence type="predicted"/>
<reference evidence="1 2" key="1">
    <citation type="submission" date="2024-09" db="EMBL/GenBank/DDBJ databases">
        <authorList>
            <person name="Sun Q."/>
            <person name="Mori K."/>
        </authorList>
    </citation>
    <scope>NUCLEOTIDE SEQUENCE [LARGE SCALE GENOMIC DNA]</scope>
    <source>
        <strain evidence="1 2">CECT 7955</strain>
    </source>
</reference>
<comment type="caution">
    <text evidence="1">The sequence shown here is derived from an EMBL/GenBank/DDBJ whole genome shotgun (WGS) entry which is preliminary data.</text>
</comment>
<dbReference type="RefSeq" id="WP_236457196.1">
    <property type="nucleotide sequence ID" value="NZ_CBCSGE010000012.1"/>
</dbReference>
<evidence type="ECO:0000313" key="1">
    <source>
        <dbReference type="EMBL" id="MFB9098858.1"/>
    </source>
</evidence>